<reference evidence="2 3" key="1">
    <citation type="submission" date="2016-07" db="EMBL/GenBank/DDBJ databases">
        <authorList>
            <consortium name="Pathogen Informatics"/>
        </authorList>
    </citation>
    <scope>NUCLEOTIDE SEQUENCE [LARGE SCALE GENOMIC DNA]</scope>
</reference>
<evidence type="ECO:0000313" key="3">
    <source>
        <dbReference type="Proteomes" id="UP000196402"/>
    </source>
</evidence>
<evidence type="ECO:0000313" key="2">
    <source>
        <dbReference type="EMBL" id="SCA60068.1"/>
    </source>
</evidence>
<dbReference type="VEuPathDB" id="PlasmoDB:PVX_072190"/>
<sequence length="361" mass="42116">MSNYLGDDELQYLRTKHNYRKLNRGLDIYEYDILYNEAKNILDENKGLENDSNKILRALYYVYKNRLTGNIESDICNFLYYWLGDILLEKLEKNLFFYDIISKLFKILISKNKHRLCELPHSYMYNNEFQDYKLIFDCSEDYKSYKVQHIYSIMPCSKNYMTHLERNVNIYKKFYTECEVEGLKKPYCDTFREYFPDKTSDLFSQFNCRLETRNPTVGQLEEQKGAQELLQEGQMIGGLQQEEKNFVVTEIGVSPVQHPSSSDSYVNRVDSQMGDNSLPSDGTPSSITSKSVTGAVSVAGALVPSYLLYNYTPAGNLINKLLGRTRMNHNPLTEEQLMNNFYQPEGFNSERSGYNISYRPV</sequence>
<dbReference type="VEuPathDB" id="PlasmoDB:PVW1_000010400"/>
<dbReference type="EMBL" id="FLYH01000182">
    <property type="protein sequence ID" value="SCA60068.1"/>
    <property type="molecule type" value="Genomic_DNA"/>
</dbReference>
<dbReference type="Pfam" id="PF05795">
    <property type="entry name" value="Plasmodium_Vir"/>
    <property type="match status" value="1"/>
</dbReference>
<name>A0A1G4E9K3_PLAVI</name>
<proteinExistence type="predicted"/>
<evidence type="ECO:0000256" key="1">
    <source>
        <dbReference type="SAM" id="MobiDB-lite"/>
    </source>
</evidence>
<organism evidence="2 3">
    <name type="scientific">Plasmodium vivax</name>
    <name type="common">malaria parasite P. vivax</name>
    <dbReference type="NCBI Taxonomy" id="5855"/>
    <lineage>
        <taxon>Eukaryota</taxon>
        <taxon>Sar</taxon>
        <taxon>Alveolata</taxon>
        <taxon>Apicomplexa</taxon>
        <taxon>Aconoidasida</taxon>
        <taxon>Haemosporida</taxon>
        <taxon>Plasmodiidae</taxon>
        <taxon>Plasmodium</taxon>
        <taxon>Plasmodium (Plasmodium)</taxon>
    </lineage>
</organism>
<dbReference type="AlphaFoldDB" id="A0A1G4E9K3"/>
<dbReference type="Proteomes" id="UP000196402">
    <property type="component" value="Unassembled WGS sequence"/>
</dbReference>
<dbReference type="VEuPathDB" id="PlasmoDB:PVPAM_000010000"/>
<gene>
    <name evidence="2" type="ORF">PVT01_000069500</name>
</gene>
<dbReference type="InterPro" id="IPR008780">
    <property type="entry name" value="Plasmodium_Vir"/>
</dbReference>
<protein>
    <submittedName>
        <fullName evidence="2">VIR protein</fullName>
    </submittedName>
</protein>
<dbReference type="VEuPathDB" id="PlasmoDB:PVP01_0219700"/>
<feature type="region of interest" description="Disordered" evidence="1">
    <location>
        <begin position="257"/>
        <end position="286"/>
    </location>
</feature>
<accession>A0A1G4E9K3</accession>